<dbReference type="Gene3D" id="1.10.10.10">
    <property type="entry name" value="Winged helix-like DNA-binding domain superfamily/Winged helix DNA-binding domain"/>
    <property type="match status" value="1"/>
</dbReference>
<evidence type="ECO:0000256" key="2">
    <source>
        <dbReference type="ARBA" id="ARBA00023125"/>
    </source>
</evidence>
<name>A0A2T7UPT3_9RHOB</name>
<accession>A0A2T7UPT3</accession>
<dbReference type="InterPro" id="IPR029016">
    <property type="entry name" value="GAF-like_dom_sf"/>
</dbReference>
<dbReference type="Gene3D" id="3.30.450.40">
    <property type="match status" value="1"/>
</dbReference>
<comment type="caution">
    <text evidence="6">The sequence shown here is derived from an EMBL/GenBank/DDBJ whole genome shotgun (WGS) entry which is preliminary data.</text>
</comment>
<dbReference type="SMART" id="SM00346">
    <property type="entry name" value="HTH_ICLR"/>
    <property type="match status" value="1"/>
</dbReference>
<dbReference type="SUPFAM" id="SSF46785">
    <property type="entry name" value="Winged helix' DNA-binding domain"/>
    <property type="match status" value="1"/>
</dbReference>
<gene>
    <name evidence="6" type="ORF">DDE23_13615</name>
</gene>
<sequence>MARLKARARRRYVQRICRWTAGRVASTKFQIENAIPRGECRLSDEAALQRPVGALVHALRILRHLSALGRPAGVNAISRATGVSPSTCFNLLRTLAAEGLVTFDAGDKTYRPGLGLVELAVGVLGTNPGDLIRPELERLARQYRVLMCLWHITGDDRIVLIERAFEPAATRVDLPLGKRLPAYTGGVGRVLAAQRGLPEAEIRRHYDALRWESPPPDFAAYRASIEAAGRDGYAEDLGQLYVGVDVVGALIVDAAGQARYGMSSISLAGQMDDDARRAIGEDLVQTCRRIGHALFAAPDGAFPVST</sequence>
<keyword evidence="7" id="KW-1185">Reference proteome</keyword>
<dbReference type="AlphaFoldDB" id="A0A2T7UPT3"/>
<protein>
    <submittedName>
        <fullName evidence="6">IclR family transcriptional regulator</fullName>
    </submittedName>
</protein>
<dbReference type="PROSITE" id="PS51078">
    <property type="entry name" value="ICLR_ED"/>
    <property type="match status" value="1"/>
</dbReference>
<evidence type="ECO:0000259" key="4">
    <source>
        <dbReference type="PROSITE" id="PS51077"/>
    </source>
</evidence>
<dbReference type="GO" id="GO:0045892">
    <property type="term" value="P:negative regulation of DNA-templated transcription"/>
    <property type="evidence" value="ECO:0007669"/>
    <property type="project" value="TreeGrafter"/>
</dbReference>
<dbReference type="Pfam" id="PF09339">
    <property type="entry name" value="HTH_IclR"/>
    <property type="match status" value="1"/>
</dbReference>
<keyword evidence="2" id="KW-0238">DNA-binding</keyword>
<dbReference type="EMBL" id="QDDR01000007">
    <property type="protein sequence ID" value="PVE46723.1"/>
    <property type="molecule type" value="Genomic_DNA"/>
</dbReference>
<evidence type="ECO:0000313" key="7">
    <source>
        <dbReference type="Proteomes" id="UP000244810"/>
    </source>
</evidence>
<dbReference type="InterPro" id="IPR036388">
    <property type="entry name" value="WH-like_DNA-bd_sf"/>
</dbReference>
<organism evidence="6 7">
    <name type="scientific">Pararhodobacter aggregans</name>
    <dbReference type="NCBI Taxonomy" id="404875"/>
    <lineage>
        <taxon>Bacteria</taxon>
        <taxon>Pseudomonadati</taxon>
        <taxon>Pseudomonadota</taxon>
        <taxon>Alphaproteobacteria</taxon>
        <taxon>Rhodobacterales</taxon>
        <taxon>Paracoccaceae</taxon>
        <taxon>Pararhodobacter</taxon>
    </lineage>
</organism>
<keyword evidence="1" id="KW-0805">Transcription regulation</keyword>
<dbReference type="Proteomes" id="UP000244810">
    <property type="component" value="Unassembled WGS sequence"/>
</dbReference>
<dbReference type="SUPFAM" id="SSF55781">
    <property type="entry name" value="GAF domain-like"/>
    <property type="match status" value="1"/>
</dbReference>
<feature type="domain" description="HTH iclR-type" evidence="4">
    <location>
        <begin position="52"/>
        <end position="114"/>
    </location>
</feature>
<dbReference type="OrthoDB" id="9807558at2"/>
<dbReference type="Pfam" id="PF01614">
    <property type="entry name" value="IclR_C"/>
    <property type="match status" value="1"/>
</dbReference>
<keyword evidence="3" id="KW-0804">Transcription</keyword>
<reference evidence="6 7" key="1">
    <citation type="journal article" date="2011" name="Syst. Appl. Microbiol.">
        <title>Defluviimonas denitrificans gen. nov., sp. nov., and Pararhodobacter aggregans gen. nov., sp. nov., non-phototrophic Rhodobacteraceae from the biofilter of a marine aquaculture.</title>
        <authorList>
            <person name="Foesel B.U."/>
            <person name="Drake H.L."/>
            <person name="Schramm A."/>
        </authorList>
    </citation>
    <scope>NUCLEOTIDE SEQUENCE [LARGE SCALE GENOMIC DNA]</scope>
    <source>
        <strain evidence="6 7">D1-19</strain>
    </source>
</reference>
<dbReference type="InterPro" id="IPR050707">
    <property type="entry name" value="HTH_MetabolicPath_Reg"/>
</dbReference>
<dbReference type="InterPro" id="IPR036390">
    <property type="entry name" value="WH_DNA-bd_sf"/>
</dbReference>
<proteinExistence type="predicted"/>
<dbReference type="PANTHER" id="PTHR30136:SF24">
    <property type="entry name" value="HTH-TYPE TRANSCRIPTIONAL REPRESSOR ALLR"/>
    <property type="match status" value="1"/>
</dbReference>
<dbReference type="PANTHER" id="PTHR30136">
    <property type="entry name" value="HELIX-TURN-HELIX TRANSCRIPTIONAL REGULATOR, ICLR FAMILY"/>
    <property type="match status" value="1"/>
</dbReference>
<evidence type="ECO:0000259" key="5">
    <source>
        <dbReference type="PROSITE" id="PS51078"/>
    </source>
</evidence>
<evidence type="ECO:0000313" key="6">
    <source>
        <dbReference type="EMBL" id="PVE46723.1"/>
    </source>
</evidence>
<evidence type="ECO:0000256" key="1">
    <source>
        <dbReference type="ARBA" id="ARBA00023015"/>
    </source>
</evidence>
<dbReference type="InterPro" id="IPR005471">
    <property type="entry name" value="Tscrpt_reg_IclR_N"/>
</dbReference>
<dbReference type="InterPro" id="IPR014757">
    <property type="entry name" value="Tscrpt_reg_IclR_C"/>
</dbReference>
<dbReference type="GO" id="GO:0003700">
    <property type="term" value="F:DNA-binding transcription factor activity"/>
    <property type="evidence" value="ECO:0007669"/>
    <property type="project" value="TreeGrafter"/>
</dbReference>
<feature type="domain" description="IclR-ED" evidence="5">
    <location>
        <begin position="115"/>
        <end position="296"/>
    </location>
</feature>
<evidence type="ECO:0000256" key="3">
    <source>
        <dbReference type="ARBA" id="ARBA00023163"/>
    </source>
</evidence>
<dbReference type="PROSITE" id="PS51077">
    <property type="entry name" value="HTH_ICLR"/>
    <property type="match status" value="1"/>
</dbReference>
<dbReference type="GO" id="GO:0003677">
    <property type="term" value="F:DNA binding"/>
    <property type="evidence" value="ECO:0007669"/>
    <property type="project" value="UniProtKB-KW"/>
</dbReference>